<proteinExistence type="predicted"/>
<organism evidence="2 3">
    <name type="scientific">Diatrype stigma</name>
    <dbReference type="NCBI Taxonomy" id="117547"/>
    <lineage>
        <taxon>Eukaryota</taxon>
        <taxon>Fungi</taxon>
        <taxon>Dikarya</taxon>
        <taxon>Ascomycota</taxon>
        <taxon>Pezizomycotina</taxon>
        <taxon>Sordariomycetes</taxon>
        <taxon>Xylariomycetidae</taxon>
        <taxon>Xylariales</taxon>
        <taxon>Diatrypaceae</taxon>
        <taxon>Diatrype</taxon>
    </lineage>
</organism>
<reference evidence="2 3" key="1">
    <citation type="submission" date="2024-02" db="EMBL/GenBank/DDBJ databases">
        <title>De novo assembly and annotation of 12 fungi associated with fruit tree decline syndrome in Ontario, Canada.</title>
        <authorList>
            <person name="Sulman M."/>
            <person name="Ellouze W."/>
            <person name="Ilyukhin E."/>
        </authorList>
    </citation>
    <scope>NUCLEOTIDE SEQUENCE [LARGE SCALE GENOMIC DNA]</scope>
    <source>
        <strain evidence="2 3">M11/M66-122</strain>
    </source>
</reference>
<dbReference type="Proteomes" id="UP001320420">
    <property type="component" value="Unassembled WGS sequence"/>
</dbReference>
<sequence length="294" mass="32222">MDHHVTEDPEAMRCLQETVTSPDTRLRNLTIAALCISPPPDDASQRSATTTNTTGPAVPAAAAAAVAAVGSSDLRPPRAPDGARKADVCRSRCVRRMFRALGVCTACQYEPATPGYIQCEACRGRNSRYKSGRRQRARTEGLCIGCCFLPKERSGDRVYSLCMRCRNNFNRSLRARRAERARYNNGNGGDLPPRDHPDFAGEEQEEHGVAHHPPGHIAIADLLNRERARSSGPVTLAELLELERAYFPERAHRRERAQHLGGIAIADLLNPTLTDHATEATVIDGRAVDVVVLE</sequence>
<dbReference type="EMBL" id="JAKJXP020000099">
    <property type="protein sequence ID" value="KAK7746223.1"/>
    <property type="molecule type" value="Genomic_DNA"/>
</dbReference>
<protein>
    <submittedName>
        <fullName evidence="2">Uncharacterized protein</fullName>
    </submittedName>
</protein>
<evidence type="ECO:0000256" key="1">
    <source>
        <dbReference type="SAM" id="MobiDB-lite"/>
    </source>
</evidence>
<dbReference type="AlphaFoldDB" id="A0AAN9YIG4"/>
<evidence type="ECO:0000313" key="2">
    <source>
        <dbReference type="EMBL" id="KAK7746223.1"/>
    </source>
</evidence>
<accession>A0AAN9YIG4</accession>
<keyword evidence="3" id="KW-1185">Reference proteome</keyword>
<comment type="caution">
    <text evidence="2">The sequence shown here is derived from an EMBL/GenBank/DDBJ whole genome shotgun (WGS) entry which is preliminary data.</text>
</comment>
<gene>
    <name evidence="2" type="ORF">SLS62_009439</name>
</gene>
<feature type="region of interest" description="Disordered" evidence="1">
    <location>
        <begin position="181"/>
        <end position="212"/>
    </location>
</feature>
<name>A0AAN9YIG4_9PEZI</name>
<evidence type="ECO:0000313" key="3">
    <source>
        <dbReference type="Proteomes" id="UP001320420"/>
    </source>
</evidence>